<evidence type="ECO:0000313" key="13">
    <source>
        <dbReference type="EMBL" id="KGE13013.1"/>
    </source>
</evidence>
<keyword evidence="4" id="KW-0812">Transmembrane</keyword>
<dbReference type="InterPro" id="IPR008969">
    <property type="entry name" value="CarboxyPept-like_regulatory"/>
</dbReference>
<sequence>MKVTQKNAGAVMWLVCIFIPFSVCFSQSRNFTGRVVDENGQPLVGVSIKIEESNIQLHSDKNGLYELVMYDKLDRLTVRYSYLGRNAEVRVYDKPTAQELPNVILALSTLSLEKIDIQAKVGAQSNSSLVIDREMIERYPSLSLNDLLNFLPNRKIVAPSVQSMQNLTLRGAFDRRTGAARNVDEMNNAFGTAIIIDDMVLSNNANMQSRNPNVRGISNANLSVTNGYGLRGDNTAQSYSGESSFGGIDLRQIPTENIERLEVISGVAPVRYGDISDGAVILERQAGQTPAFLRIQSRDNATSYGISKGFSLSPSLGDLNVDFSYLNSYADNRDKLKQYRRIGGSAIWTTRYGNDDKWKQTFSATYNKVLDGVNKDPDDPESTAISFGSWNFNASSRLAYQPNGSFLKRVGLNLGIQNAHQVSYRESYYNIPYVLYTDTLGTGIVEGIYDQGQYTAVEHIDGRPLTLSARLEANATSTIAGVKHHLNFGATVDYSKNNGRGRLSDPSRPQRNIQNYSERYYDFSLLHPTVNVGLYLEDRVHTSLWNRPLNVTAGVRYDIQNGNPSISPRTNINYVVSPNVNVGFAYGMAFKSPSLAHLYPGPTFQEVLLLNAYNGKVNESTSRIFVQRFDPVSDQLNAQFSQTFEATFRWRKNGHALSINSFYKENRRGINSVSVKQITALPMYSSTPVTGQKPYVEIVGMRKYMYDFSNLQNANDRNNYGFEVMYASPKIASIFTSFVMAGGFTLAHSNDYYNTQKGFNESGSDLNDIVIGVFRPFRDRNYLSNGRVGSVTHLSHLRLVIELTADFQFLNRRRLAESQYIPVGYYTRDLEYHAVDAFDMENVNHRFLYDQRRLEVIDANAAADLIFGNFHLNVAKEIGKNLRFSFNVYNFLDYQPRMRPAAGSSTTILTPNPPPSYGAQITYKF</sequence>
<comment type="caution">
    <text evidence="13">The sequence shown here is derived from an EMBL/GenBank/DDBJ whole genome shotgun (WGS) entry which is preliminary data.</text>
</comment>
<dbReference type="EMBL" id="JJMU01000061">
    <property type="protein sequence ID" value="KGE13013.1"/>
    <property type="molecule type" value="Genomic_DNA"/>
</dbReference>
<evidence type="ECO:0000256" key="6">
    <source>
        <dbReference type="ARBA" id="ARBA00023077"/>
    </source>
</evidence>
<dbReference type="GO" id="GO:0015344">
    <property type="term" value="F:siderophore uptake transmembrane transporter activity"/>
    <property type="evidence" value="ECO:0007669"/>
    <property type="project" value="TreeGrafter"/>
</dbReference>
<protein>
    <submittedName>
        <fullName evidence="13">TonB-dependent receptor domain-containing protein</fullName>
    </submittedName>
</protein>
<dbReference type="PANTHER" id="PTHR30069:SF29">
    <property type="entry name" value="HEMOGLOBIN AND HEMOGLOBIN-HAPTOGLOBIN-BINDING PROTEIN 1-RELATED"/>
    <property type="match status" value="1"/>
</dbReference>
<dbReference type="InterPro" id="IPR000531">
    <property type="entry name" value="Beta-barrel_TonB"/>
</dbReference>
<keyword evidence="6 10" id="KW-0798">TonB box</keyword>
<keyword evidence="14" id="KW-1185">Reference proteome</keyword>
<dbReference type="Pfam" id="PF07715">
    <property type="entry name" value="Plug"/>
    <property type="match status" value="1"/>
</dbReference>
<organism evidence="13 14">
    <name type="scientific">Sphingobacterium deserti</name>
    <dbReference type="NCBI Taxonomy" id="1229276"/>
    <lineage>
        <taxon>Bacteria</taxon>
        <taxon>Pseudomonadati</taxon>
        <taxon>Bacteroidota</taxon>
        <taxon>Sphingobacteriia</taxon>
        <taxon>Sphingobacteriales</taxon>
        <taxon>Sphingobacteriaceae</taxon>
        <taxon>Sphingobacterium</taxon>
    </lineage>
</organism>
<dbReference type="InterPro" id="IPR036942">
    <property type="entry name" value="Beta-barrel_TonB_sf"/>
</dbReference>
<dbReference type="GO" id="GO:0044718">
    <property type="term" value="P:siderophore transmembrane transport"/>
    <property type="evidence" value="ECO:0007669"/>
    <property type="project" value="TreeGrafter"/>
</dbReference>
<gene>
    <name evidence="13" type="ORF">DI53_3230</name>
</gene>
<keyword evidence="3" id="KW-1134">Transmembrane beta strand</keyword>
<evidence type="ECO:0000313" key="14">
    <source>
        <dbReference type="Proteomes" id="UP000031802"/>
    </source>
</evidence>
<comment type="subcellular location">
    <subcellularLocation>
        <location evidence="1">Cell outer membrane</location>
        <topology evidence="1">Multi-pass membrane protein</topology>
    </subcellularLocation>
</comment>
<reference evidence="13 14" key="2">
    <citation type="journal article" date="2015" name="PLoS ONE">
        <title>Whole-Genome Optical Mapping and Finished Genome Sequence of Sphingobacterium deserti sp. nov., a New Species Isolated from the Western Desert of China.</title>
        <authorList>
            <person name="Teng C."/>
            <person name="Zhou Z."/>
            <person name="Molnar I."/>
            <person name="Li X."/>
            <person name="Tang R."/>
            <person name="Chen M."/>
            <person name="Wang L."/>
            <person name="Su S."/>
            <person name="Zhang W."/>
            <person name="Lin M."/>
        </authorList>
    </citation>
    <scope>NUCLEOTIDE SEQUENCE [LARGE SCALE GENOMIC DNA]</scope>
    <source>
        <strain evidence="14">ACCC05744</strain>
    </source>
</reference>
<dbReference type="Proteomes" id="UP000031802">
    <property type="component" value="Unassembled WGS sequence"/>
</dbReference>
<feature type="domain" description="TonB-dependent receptor-like beta-barrel" evidence="11">
    <location>
        <begin position="331"/>
        <end position="890"/>
    </location>
</feature>
<reference evidence="14" key="1">
    <citation type="submission" date="2014-04" db="EMBL/GenBank/DDBJ databases">
        <title>Whole-Genome optical mapping and complete genome sequence of Sphingobacterium deserti sp. nov., a new spaces isolated from desert in the west of China.</title>
        <authorList>
            <person name="Teng C."/>
            <person name="Zhou Z."/>
            <person name="Li X."/>
            <person name="Chen M."/>
            <person name="Lin M."/>
            <person name="Wang L."/>
            <person name="Su S."/>
            <person name="Zhang C."/>
            <person name="Zhang W."/>
        </authorList>
    </citation>
    <scope>NUCLEOTIDE SEQUENCE [LARGE SCALE GENOMIC DNA]</scope>
    <source>
        <strain evidence="14">ACCC05744</strain>
    </source>
</reference>
<dbReference type="RefSeq" id="WP_037501885.1">
    <property type="nucleotide sequence ID" value="NZ_JJMU01000061.1"/>
</dbReference>
<proteinExistence type="inferred from homology"/>
<dbReference type="SUPFAM" id="SSF56935">
    <property type="entry name" value="Porins"/>
    <property type="match status" value="1"/>
</dbReference>
<keyword evidence="5" id="KW-0732">Signal</keyword>
<keyword evidence="9" id="KW-0998">Cell outer membrane</keyword>
<dbReference type="OrthoDB" id="1151166at2"/>
<keyword evidence="7 10" id="KW-0472">Membrane</keyword>
<dbReference type="Pfam" id="PF13715">
    <property type="entry name" value="CarbopepD_reg_2"/>
    <property type="match status" value="1"/>
</dbReference>
<name>A0A0B8T2F3_9SPHI</name>
<evidence type="ECO:0000256" key="8">
    <source>
        <dbReference type="ARBA" id="ARBA00023170"/>
    </source>
</evidence>
<evidence type="ECO:0000256" key="3">
    <source>
        <dbReference type="ARBA" id="ARBA00022452"/>
    </source>
</evidence>
<evidence type="ECO:0000256" key="10">
    <source>
        <dbReference type="RuleBase" id="RU003357"/>
    </source>
</evidence>
<dbReference type="Gene3D" id="2.40.170.20">
    <property type="entry name" value="TonB-dependent receptor, beta-barrel domain"/>
    <property type="match status" value="1"/>
</dbReference>
<dbReference type="PATRIC" id="fig|1229276.3.peg.3341"/>
<evidence type="ECO:0000256" key="9">
    <source>
        <dbReference type="ARBA" id="ARBA00023237"/>
    </source>
</evidence>
<keyword evidence="8 13" id="KW-0675">Receptor</keyword>
<evidence type="ECO:0000259" key="11">
    <source>
        <dbReference type="Pfam" id="PF00593"/>
    </source>
</evidence>
<dbReference type="InterPro" id="IPR012910">
    <property type="entry name" value="Plug_dom"/>
</dbReference>
<dbReference type="Pfam" id="PF00593">
    <property type="entry name" value="TonB_dep_Rec_b-barrel"/>
    <property type="match status" value="1"/>
</dbReference>
<dbReference type="eggNOG" id="COG4771">
    <property type="taxonomic scope" value="Bacteria"/>
</dbReference>
<dbReference type="Gene3D" id="2.170.130.10">
    <property type="entry name" value="TonB-dependent receptor, plug domain"/>
    <property type="match status" value="1"/>
</dbReference>
<dbReference type="STRING" id="1229276.DI53_3230"/>
<dbReference type="InterPro" id="IPR039426">
    <property type="entry name" value="TonB-dep_rcpt-like"/>
</dbReference>
<evidence type="ECO:0000256" key="7">
    <source>
        <dbReference type="ARBA" id="ARBA00023136"/>
    </source>
</evidence>
<dbReference type="InterPro" id="IPR037066">
    <property type="entry name" value="Plug_dom_sf"/>
</dbReference>
<dbReference type="GO" id="GO:0009279">
    <property type="term" value="C:cell outer membrane"/>
    <property type="evidence" value="ECO:0007669"/>
    <property type="project" value="UniProtKB-SubCell"/>
</dbReference>
<evidence type="ECO:0000256" key="5">
    <source>
        <dbReference type="ARBA" id="ARBA00022729"/>
    </source>
</evidence>
<keyword evidence="2" id="KW-0813">Transport</keyword>
<evidence type="ECO:0000256" key="1">
    <source>
        <dbReference type="ARBA" id="ARBA00004571"/>
    </source>
</evidence>
<feature type="domain" description="TonB-dependent receptor plug" evidence="12">
    <location>
        <begin position="202"/>
        <end position="274"/>
    </location>
</feature>
<evidence type="ECO:0000259" key="12">
    <source>
        <dbReference type="Pfam" id="PF07715"/>
    </source>
</evidence>
<dbReference type="AlphaFoldDB" id="A0A0B8T2F3"/>
<accession>A0A0B8T2F3</accession>
<evidence type="ECO:0000256" key="2">
    <source>
        <dbReference type="ARBA" id="ARBA00022448"/>
    </source>
</evidence>
<evidence type="ECO:0000256" key="4">
    <source>
        <dbReference type="ARBA" id="ARBA00022692"/>
    </source>
</evidence>
<dbReference type="PANTHER" id="PTHR30069">
    <property type="entry name" value="TONB-DEPENDENT OUTER MEMBRANE RECEPTOR"/>
    <property type="match status" value="1"/>
</dbReference>
<dbReference type="SUPFAM" id="SSF49464">
    <property type="entry name" value="Carboxypeptidase regulatory domain-like"/>
    <property type="match status" value="1"/>
</dbReference>
<comment type="similarity">
    <text evidence="10">Belongs to the TonB-dependent receptor family.</text>
</comment>